<keyword evidence="3" id="KW-1185">Reference proteome</keyword>
<feature type="region of interest" description="Disordered" evidence="1">
    <location>
        <begin position="122"/>
        <end position="152"/>
    </location>
</feature>
<accession>A0ABM6DY84</accession>
<reference evidence="2 3" key="1">
    <citation type="submission" date="2016-09" db="EMBL/GenBank/DDBJ databases">
        <title>Complete genome sequence of Deltia acidovorans CM13 isolated from murine proximal colonic tissue.</title>
        <authorList>
            <person name="Saffarian A."/>
        </authorList>
    </citation>
    <scope>NUCLEOTIDE SEQUENCE [LARGE SCALE GENOMIC DNA]</scope>
    <source>
        <strain evidence="2 3">CM13</strain>
    </source>
</reference>
<dbReference type="Proteomes" id="UP000095607">
    <property type="component" value="Chromosome"/>
</dbReference>
<sequence>MFCELIELRRAGLRLAPKDWPEPVRGDLRVEYENGKTNNSRRNMRVATVWVNWSCSHVIPGPRLAEPVLLDVLGDAMLWRGHVCARTADGICEYEQMWLIRPIASLDAAPLKKFDAARFTPKLPETLPPRSETPSVARQWHAEQGREMPFTR</sequence>
<evidence type="ECO:0000256" key="1">
    <source>
        <dbReference type="SAM" id="MobiDB-lite"/>
    </source>
</evidence>
<gene>
    <name evidence="2" type="ORF">BI380_00105</name>
</gene>
<organism evidence="2 3">
    <name type="scientific">Delftia tsuruhatensis</name>
    <dbReference type="NCBI Taxonomy" id="180282"/>
    <lineage>
        <taxon>Bacteria</taxon>
        <taxon>Pseudomonadati</taxon>
        <taxon>Pseudomonadota</taxon>
        <taxon>Betaproteobacteria</taxon>
        <taxon>Burkholderiales</taxon>
        <taxon>Comamonadaceae</taxon>
        <taxon>Delftia</taxon>
    </lineage>
</organism>
<proteinExistence type="predicted"/>
<name>A0ABM6DY84_9BURK</name>
<protein>
    <submittedName>
        <fullName evidence="2">Uncharacterized protein</fullName>
    </submittedName>
</protein>
<dbReference type="EMBL" id="CP017420">
    <property type="protein sequence ID" value="AOU99869.1"/>
    <property type="molecule type" value="Genomic_DNA"/>
</dbReference>
<evidence type="ECO:0000313" key="2">
    <source>
        <dbReference type="EMBL" id="AOU99869.1"/>
    </source>
</evidence>
<evidence type="ECO:0000313" key="3">
    <source>
        <dbReference type="Proteomes" id="UP000095607"/>
    </source>
</evidence>
<dbReference type="RefSeq" id="WP_046238244.1">
    <property type="nucleotide sequence ID" value="NZ_CBCSDN010000041.1"/>
</dbReference>